<dbReference type="AlphaFoldDB" id="T1DJB9"/>
<sequence>ATAGCLGFDIGLNLGQEVGLVLRDLLLASLQGLLGQSPALLVDLLLRLLGEGRILADSGVGILVDGFNIIGLDAQSDVLAELTLERLLVLLLEGAHVVGDMQTEDVLTVHLGVEALVLLAVAREPLDGVRNVQSAIDGTLHGTEHTGTGGGASQTDVQEAPEGGRSIVERLDQVLLTGHIGAPGVQRIQAQLLQNAASYQQTGTVGGGIVGQTNLHTVAGQLVRVGRAHDAVALDTCVRDLASDVAVAQTNNQPELGRIVFVLGCSRCADQKESKQTGRGKGTGVVASKTAQPPPAGRPLTFPISVSPVSPVGVRTLQRHSRSGFIVGARKDCLLPAKGSCCDAKSRF</sequence>
<evidence type="ECO:0000256" key="1">
    <source>
        <dbReference type="SAM" id="MobiDB-lite"/>
    </source>
</evidence>
<feature type="region of interest" description="Disordered" evidence="1">
    <location>
        <begin position="273"/>
        <end position="302"/>
    </location>
</feature>
<accession>T1DJB9</accession>
<evidence type="ECO:0000313" key="2">
    <source>
        <dbReference type="EMBL" id="JAB00035.1"/>
    </source>
</evidence>
<dbReference type="EMBL" id="GAMD01001556">
    <property type="protein sequence ID" value="JAB00035.1"/>
    <property type="molecule type" value="mRNA"/>
</dbReference>
<proteinExistence type="evidence at transcript level"/>
<name>T1DJB9_ANOAQ</name>
<organism evidence="2">
    <name type="scientific">Anopheles aquasalis</name>
    <name type="common">Malaria mosquito</name>
    <dbReference type="NCBI Taxonomy" id="42839"/>
    <lineage>
        <taxon>Eukaryota</taxon>
        <taxon>Metazoa</taxon>
        <taxon>Ecdysozoa</taxon>
        <taxon>Arthropoda</taxon>
        <taxon>Hexapoda</taxon>
        <taxon>Insecta</taxon>
        <taxon>Pterygota</taxon>
        <taxon>Neoptera</taxon>
        <taxon>Endopterygota</taxon>
        <taxon>Diptera</taxon>
        <taxon>Nematocera</taxon>
        <taxon>Culicoidea</taxon>
        <taxon>Culicidae</taxon>
        <taxon>Anophelinae</taxon>
        <taxon>Anopheles</taxon>
    </lineage>
</organism>
<feature type="non-terminal residue" evidence="2">
    <location>
        <position position="1"/>
    </location>
</feature>
<reference evidence="2" key="1">
    <citation type="submission" date="2013-07" db="EMBL/GenBank/DDBJ databases">
        <title>Transcriptome sequencing and developmental regulation of gene expression in Anopheles aquasalis.</title>
        <authorList>
            <consortium name="Brazilian Malaria Network (MCT/CNPq/MS/SCTIE/DECIT/PRONEX 555648/2009-5) and Research Network on Bioactive Molecules from Arthropod Vectors (NAP-MOBIARVE"/>
            <consortium name="University of Sao Paulo)"/>
            <person name="Marinotti O."/>
            <person name="Ribeiro J.M.C."/>
            <person name="Costa-da-Silva A.L."/>
            <person name="Silva M.C.P."/>
            <person name="Lopes A.R."/>
            <person name="Barros M.S."/>
            <person name="Sa-Nunes A."/>
            <person name="Konjin B.B."/>
            <person name="Carvalho E."/>
            <person name="Suesdek L."/>
            <person name="Silva-Neto M.A.C."/>
            <person name="Capurro M.L."/>
        </authorList>
    </citation>
    <scope>NUCLEOTIDE SEQUENCE</scope>
    <source>
        <tissue evidence="2">Whole body</tissue>
    </source>
</reference>
<protein>
    <submittedName>
        <fullName evidence="2">Uncharacterized protein</fullName>
    </submittedName>
</protein>
<feature type="region of interest" description="Disordered" evidence="1">
    <location>
        <begin position="139"/>
        <end position="162"/>
    </location>
</feature>